<keyword evidence="3" id="KW-1185">Reference proteome</keyword>
<keyword evidence="1" id="KW-0175">Coiled coil</keyword>
<evidence type="ECO:0000256" key="1">
    <source>
        <dbReference type="SAM" id="Coils"/>
    </source>
</evidence>
<organism evidence="2 3">
    <name type="scientific">Xanthobacter agilis</name>
    <dbReference type="NCBI Taxonomy" id="47492"/>
    <lineage>
        <taxon>Bacteria</taxon>
        <taxon>Pseudomonadati</taxon>
        <taxon>Pseudomonadota</taxon>
        <taxon>Alphaproteobacteria</taxon>
        <taxon>Hyphomicrobiales</taxon>
        <taxon>Xanthobacteraceae</taxon>
        <taxon>Xanthobacter</taxon>
    </lineage>
</organism>
<dbReference type="InterPro" id="IPR007813">
    <property type="entry name" value="PilN"/>
</dbReference>
<dbReference type="EMBL" id="JAUSVY010000001">
    <property type="protein sequence ID" value="MDQ0503332.1"/>
    <property type="molecule type" value="Genomic_DNA"/>
</dbReference>
<accession>A0ABU0L854</accession>
<proteinExistence type="predicted"/>
<dbReference type="InterPro" id="IPR052534">
    <property type="entry name" value="Extracell_DNA_Util/SecSys_Comp"/>
</dbReference>
<comment type="caution">
    <text evidence="2">The sequence shown here is derived from an EMBL/GenBank/DDBJ whole genome shotgun (WGS) entry which is preliminary data.</text>
</comment>
<reference evidence="2 3" key="1">
    <citation type="submission" date="2023-07" db="EMBL/GenBank/DDBJ databases">
        <title>Genomic Encyclopedia of Type Strains, Phase IV (KMG-IV): sequencing the most valuable type-strain genomes for metagenomic binning, comparative biology and taxonomic classification.</title>
        <authorList>
            <person name="Goeker M."/>
        </authorList>
    </citation>
    <scope>NUCLEOTIDE SEQUENCE [LARGE SCALE GENOMIC DNA]</scope>
    <source>
        <strain evidence="2 3">DSM 3770</strain>
    </source>
</reference>
<dbReference type="PANTHER" id="PTHR40278:SF1">
    <property type="entry name" value="DNA UTILIZATION PROTEIN HOFN"/>
    <property type="match status" value="1"/>
</dbReference>
<dbReference type="Pfam" id="PF05137">
    <property type="entry name" value="PilN"/>
    <property type="match status" value="1"/>
</dbReference>
<protein>
    <submittedName>
        <fullName evidence="2">General secretion pathway protein L</fullName>
    </submittedName>
</protein>
<evidence type="ECO:0000313" key="3">
    <source>
        <dbReference type="Proteomes" id="UP001241747"/>
    </source>
</evidence>
<name>A0ABU0L854_XANAG</name>
<dbReference type="Proteomes" id="UP001241747">
    <property type="component" value="Unassembled WGS sequence"/>
</dbReference>
<gene>
    <name evidence="2" type="ORF">QOZ94_000102</name>
</gene>
<sequence length="346" mass="37039">MTVTRFMDLFSLWLDMVASTVSDGLARVRRRRGFRLTERENGLFSLTLPEGGAVAVRLGDPDGPDVPRVIAARLKNQPMDLHLDSRRMLARPLDLPHGAAPFLPGIVRSQIDRLTPWMAEDALYGWTPPDGRADDRLRITVVATPKASVSPLLAGLRHLGAGSISITTTVDTVPIRLLDQSAGADSARIRTALTGILGAAALLATAALVVSTFAAQSLDAERADIEQAIAATRRQIMAARANQGTGGTAFEALERRKHDLPAATLTLEHLSRVLPDDTYVTDLQIDGDRVRIAGVSAAPAELIRLMEQSGRFTGATFVAPTTPLPTGHGERFDIEAAATRGGEARP</sequence>
<dbReference type="PANTHER" id="PTHR40278">
    <property type="entry name" value="DNA UTILIZATION PROTEIN HOFN"/>
    <property type="match status" value="1"/>
</dbReference>
<evidence type="ECO:0000313" key="2">
    <source>
        <dbReference type="EMBL" id="MDQ0503332.1"/>
    </source>
</evidence>
<feature type="coiled-coil region" evidence="1">
    <location>
        <begin position="215"/>
        <end position="242"/>
    </location>
</feature>
<dbReference type="RefSeq" id="WP_237346040.1">
    <property type="nucleotide sequence ID" value="NZ_JABWGX010000015.1"/>
</dbReference>